<keyword evidence="3" id="KW-1185">Reference proteome</keyword>
<protein>
    <submittedName>
        <fullName evidence="2">Uncharacterized protein</fullName>
    </submittedName>
</protein>
<keyword evidence="1" id="KW-0732">Signal</keyword>
<evidence type="ECO:0000313" key="2">
    <source>
        <dbReference type="EMBL" id="MDP9762665.1"/>
    </source>
</evidence>
<dbReference type="EMBL" id="JAURUR010000001">
    <property type="protein sequence ID" value="MDP9762665.1"/>
    <property type="molecule type" value="Genomic_DNA"/>
</dbReference>
<comment type="caution">
    <text evidence="2">The sequence shown here is derived from an EMBL/GenBank/DDBJ whole genome shotgun (WGS) entry which is preliminary data.</text>
</comment>
<feature type="signal peptide" evidence="1">
    <location>
        <begin position="1"/>
        <end position="32"/>
    </location>
</feature>
<sequence>MLNFSFTRSPRPALVLSAALLGAGLLTPGASAQTGGVLPLVSVGQKWPQAQETYVIRVTAQDAARPVGLEVYSPTFNLADYADGRRGAGYFGDERYNQQDQMETTFTLVGPAGTVVERRFGMNREHTWESLYAGPLPAGTYTLKVTTRGDGKNSFALRTAAPFALETSDFSVNARDTEQTPLLAARLVITPDWVGKTLSLQNYDLDGPREAETWAVQPGGARVNLTPSDNGKTAADKFPITAALVGEWQVFIRVLPTTKQYSNAIRYSFRMNDAPFPARVGGFTPPADLKLLNQLLVEVVDTQGRPVPGATYAVIGDGSVKPVLPPGWQAVSSALVQGTGNIISPTEVRYQPGYNKVRFVARQAEGQLVVEAVAVYGTQRIAMPNVPFEVAGRTFTTPATVPLTPGDYAVKPTDVPGSTFTQPAPGRVPDGGTGRVVIEYRPLTEITLSTTPDVLNACDPAQLVAVAKTDFPYRLPARVRLNLPSGWSSDYPLELSGEFGGGQRLNLKVPVRICRSDTAEAILDPIDLRTTGPAQVRNPGGANVTRNVQGGGRASLAKSVELAPAGTRGYVVTLVLTVDSTLENVRLIDMLPQGSVTPATRGTIQTLEGPSLATLNPRVEGDSIVLTRVIPGRYVLRYTLFTDLPADRVVTPPDLSW</sequence>
<name>A0ABT9M7W9_9DEIO</name>
<organism evidence="2 3">
    <name type="scientific">Deinococcus enclensis</name>
    <dbReference type="NCBI Taxonomy" id="1049582"/>
    <lineage>
        <taxon>Bacteria</taxon>
        <taxon>Thermotogati</taxon>
        <taxon>Deinococcota</taxon>
        <taxon>Deinococci</taxon>
        <taxon>Deinococcales</taxon>
        <taxon>Deinococcaceae</taxon>
        <taxon>Deinococcus</taxon>
    </lineage>
</organism>
<feature type="chain" id="PRO_5047374685" evidence="1">
    <location>
        <begin position="33"/>
        <end position="657"/>
    </location>
</feature>
<reference evidence="2 3" key="1">
    <citation type="submission" date="2023-07" db="EMBL/GenBank/DDBJ databases">
        <title>Genomic Encyclopedia of Type Strains, Phase IV (KMG-IV): sequencing the most valuable type-strain genomes for metagenomic binning, comparative biology and taxonomic classification.</title>
        <authorList>
            <person name="Goeker M."/>
        </authorList>
    </citation>
    <scope>NUCLEOTIDE SEQUENCE [LARGE SCALE GENOMIC DNA]</scope>
    <source>
        <strain evidence="2 3">NIO-1023</strain>
    </source>
</reference>
<proteinExistence type="predicted"/>
<evidence type="ECO:0000256" key="1">
    <source>
        <dbReference type="SAM" id="SignalP"/>
    </source>
</evidence>
<dbReference type="RefSeq" id="WP_307462923.1">
    <property type="nucleotide sequence ID" value="NZ_JAURUR010000001.1"/>
</dbReference>
<gene>
    <name evidence="2" type="ORF">QO006_000078</name>
</gene>
<accession>A0ABT9M7W9</accession>
<dbReference type="Proteomes" id="UP001232163">
    <property type="component" value="Unassembled WGS sequence"/>
</dbReference>
<evidence type="ECO:0000313" key="3">
    <source>
        <dbReference type="Proteomes" id="UP001232163"/>
    </source>
</evidence>